<keyword evidence="2" id="KW-1185">Reference proteome</keyword>
<dbReference type="Pfam" id="PF05768">
    <property type="entry name" value="Glrx-like"/>
    <property type="match status" value="1"/>
</dbReference>
<accession>A0A1E5C9K5</accession>
<sequence>MALILYSTEGCHLCEEAMALYQAADNSAALNVIDIAFNDTLFSRYGVTIPVISHQTQDGSVIDELSWPFDSFALTTWLVKHGID</sequence>
<dbReference type="RefSeq" id="WP_016962163.1">
    <property type="nucleotide sequence ID" value="NZ_AJWN02000040.1"/>
</dbReference>
<organism evidence="1 2">
    <name type="scientific">Enterovibrio norvegicus FF-454</name>
    <dbReference type="NCBI Taxonomy" id="1185651"/>
    <lineage>
        <taxon>Bacteria</taxon>
        <taxon>Pseudomonadati</taxon>
        <taxon>Pseudomonadota</taxon>
        <taxon>Gammaproteobacteria</taxon>
        <taxon>Vibrionales</taxon>
        <taxon>Vibrionaceae</taxon>
        <taxon>Enterovibrio</taxon>
    </lineage>
</organism>
<dbReference type="InterPro" id="IPR036249">
    <property type="entry name" value="Thioredoxin-like_sf"/>
</dbReference>
<name>A0A1E5C9K5_9GAMM</name>
<dbReference type="Gene3D" id="3.40.30.10">
    <property type="entry name" value="Glutaredoxin"/>
    <property type="match status" value="1"/>
</dbReference>
<dbReference type="EMBL" id="AJWN02000040">
    <property type="protein sequence ID" value="OEE62208.1"/>
    <property type="molecule type" value="Genomic_DNA"/>
</dbReference>
<evidence type="ECO:0000313" key="2">
    <source>
        <dbReference type="Proteomes" id="UP000095039"/>
    </source>
</evidence>
<protein>
    <submittedName>
        <fullName evidence="1">NrdH-redoxin</fullName>
    </submittedName>
</protein>
<dbReference type="InterPro" id="IPR008554">
    <property type="entry name" value="Glutaredoxin-like"/>
</dbReference>
<comment type="caution">
    <text evidence="1">The sequence shown here is derived from an EMBL/GenBank/DDBJ whole genome shotgun (WGS) entry which is preliminary data.</text>
</comment>
<dbReference type="Proteomes" id="UP000095039">
    <property type="component" value="Unassembled WGS sequence"/>
</dbReference>
<gene>
    <name evidence="1" type="ORF">A1OK_01485</name>
</gene>
<dbReference type="AlphaFoldDB" id="A0A1E5C9K5"/>
<evidence type="ECO:0000313" key="1">
    <source>
        <dbReference type="EMBL" id="OEE62208.1"/>
    </source>
</evidence>
<dbReference type="SUPFAM" id="SSF52833">
    <property type="entry name" value="Thioredoxin-like"/>
    <property type="match status" value="1"/>
</dbReference>
<reference evidence="1 2" key="1">
    <citation type="journal article" date="2012" name="Science">
        <title>Ecological populations of bacteria act as socially cohesive units of antibiotic production and resistance.</title>
        <authorList>
            <person name="Cordero O.X."/>
            <person name="Wildschutte H."/>
            <person name="Kirkup B."/>
            <person name="Proehl S."/>
            <person name="Ngo L."/>
            <person name="Hussain F."/>
            <person name="Le Roux F."/>
            <person name="Mincer T."/>
            <person name="Polz M.F."/>
        </authorList>
    </citation>
    <scope>NUCLEOTIDE SEQUENCE [LARGE SCALE GENOMIC DNA]</scope>
    <source>
        <strain evidence="1 2">FF-454</strain>
    </source>
</reference>
<proteinExistence type="predicted"/>